<feature type="transmembrane region" description="Helical" evidence="1">
    <location>
        <begin position="12"/>
        <end position="38"/>
    </location>
</feature>
<evidence type="ECO:0000313" key="3">
    <source>
        <dbReference type="Proteomes" id="UP000504638"/>
    </source>
</evidence>
<protein>
    <submittedName>
        <fullName evidence="2 4">Uncharacterized protein</fullName>
    </submittedName>
</protein>
<keyword evidence="1" id="KW-0812">Transmembrane</keyword>
<gene>
    <name evidence="2 4" type="ORF">P152DRAFT_139129</name>
</gene>
<reference evidence="2 4" key="1">
    <citation type="submission" date="2020-01" db="EMBL/GenBank/DDBJ databases">
        <authorList>
            <consortium name="DOE Joint Genome Institute"/>
            <person name="Haridas S."/>
            <person name="Albert R."/>
            <person name="Binder M."/>
            <person name="Bloem J."/>
            <person name="Labutti K."/>
            <person name="Salamov A."/>
            <person name="Andreopoulos B."/>
            <person name="Baker S.E."/>
            <person name="Barry K."/>
            <person name="Bills G."/>
            <person name="Bluhm B.H."/>
            <person name="Cannon C."/>
            <person name="Castanera R."/>
            <person name="Culley D.E."/>
            <person name="Daum C."/>
            <person name="Ezra D."/>
            <person name="Gonzalez J.B."/>
            <person name="Henrissat B."/>
            <person name="Kuo A."/>
            <person name="Liang C."/>
            <person name="Lipzen A."/>
            <person name="Lutzoni F."/>
            <person name="Magnuson J."/>
            <person name="Mondo S."/>
            <person name="Nolan M."/>
            <person name="Ohm R."/>
            <person name="Pangilinan J."/>
            <person name="Park H.-J."/>
            <person name="Ramirez L."/>
            <person name="Alfaro M."/>
            <person name="Sun H."/>
            <person name="Tritt A."/>
            <person name="Yoshinaga Y."/>
            <person name="Zwiers L.-H."/>
            <person name="Turgeon B.G."/>
            <person name="Goodwin S.B."/>
            <person name="Spatafora J.W."/>
            <person name="Crous P.W."/>
            <person name="Grigoriev I.V."/>
        </authorList>
    </citation>
    <scope>NUCLEOTIDE SEQUENCE</scope>
    <source>
        <strain evidence="2 4">CBS 781.70</strain>
    </source>
</reference>
<dbReference type="AlphaFoldDB" id="A0A6G1FVZ2"/>
<dbReference type="GeneID" id="54414401"/>
<evidence type="ECO:0000313" key="4">
    <source>
        <dbReference type="RefSeq" id="XP_033531706.1"/>
    </source>
</evidence>
<proteinExistence type="predicted"/>
<dbReference type="RefSeq" id="XP_033531706.1">
    <property type="nucleotide sequence ID" value="XM_033673831.1"/>
</dbReference>
<reference evidence="4" key="3">
    <citation type="submission" date="2025-04" db="UniProtKB">
        <authorList>
            <consortium name="RefSeq"/>
        </authorList>
    </citation>
    <scope>IDENTIFICATION</scope>
    <source>
        <strain evidence="4">CBS 781.70</strain>
    </source>
</reference>
<feature type="transmembrane region" description="Helical" evidence="1">
    <location>
        <begin position="101"/>
        <end position="118"/>
    </location>
</feature>
<sequence>MPFRLFAHIQHFCIISLLILVSKSFGPFSYLLFLYFLLSTPSYSLITRSRGTGKDLIPIKVSALIPVLRRPPQPAISSIHPFLTSLQPFNLSMTILSHEPFHIFLGSFFMICWIGAFFSSPSALVFGGDCGGL</sequence>
<keyword evidence="1" id="KW-0472">Membrane</keyword>
<evidence type="ECO:0000256" key="1">
    <source>
        <dbReference type="SAM" id="Phobius"/>
    </source>
</evidence>
<keyword evidence="3" id="KW-1185">Reference proteome</keyword>
<reference evidence="4" key="2">
    <citation type="submission" date="2020-04" db="EMBL/GenBank/DDBJ databases">
        <authorList>
            <consortium name="NCBI Genome Project"/>
        </authorList>
    </citation>
    <scope>NUCLEOTIDE SEQUENCE</scope>
    <source>
        <strain evidence="4">CBS 781.70</strain>
    </source>
</reference>
<evidence type="ECO:0000313" key="2">
    <source>
        <dbReference type="EMBL" id="KAF1810075.1"/>
    </source>
</evidence>
<accession>A0A6G1FVZ2</accession>
<dbReference type="EMBL" id="ML975168">
    <property type="protein sequence ID" value="KAF1810075.1"/>
    <property type="molecule type" value="Genomic_DNA"/>
</dbReference>
<dbReference type="Proteomes" id="UP000504638">
    <property type="component" value="Unplaced"/>
</dbReference>
<name>A0A6G1FVZ2_9PEZI</name>
<keyword evidence="1" id="KW-1133">Transmembrane helix</keyword>
<organism evidence="2">
    <name type="scientific">Eremomyces bilateralis CBS 781.70</name>
    <dbReference type="NCBI Taxonomy" id="1392243"/>
    <lineage>
        <taxon>Eukaryota</taxon>
        <taxon>Fungi</taxon>
        <taxon>Dikarya</taxon>
        <taxon>Ascomycota</taxon>
        <taxon>Pezizomycotina</taxon>
        <taxon>Dothideomycetes</taxon>
        <taxon>Dothideomycetes incertae sedis</taxon>
        <taxon>Eremomycetales</taxon>
        <taxon>Eremomycetaceae</taxon>
        <taxon>Eremomyces</taxon>
    </lineage>
</organism>